<feature type="compositionally biased region" description="Basic and acidic residues" evidence="1">
    <location>
        <begin position="40"/>
        <end position="49"/>
    </location>
</feature>
<evidence type="ECO:0000256" key="1">
    <source>
        <dbReference type="SAM" id="MobiDB-lite"/>
    </source>
</evidence>
<protein>
    <submittedName>
        <fullName evidence="2">Uncharacterized protein</fullName>
    </submittedName>
</protein>
<gene>
    <name evidence="2" type="ORF">KIH39_12755</name>
</gene>
<accession>A0A8E6BA74</accession>
<dbReference type="EMBL" id="CP074694">
    <property type="protein sequence ID" value="QVL34737.1"/>
    <property type="molecule type" value="Genomic_DNA"/>
</dbReference>
<feature type="compositionally biased region" description="Basic and acidic residues" evidence="1">
    <location>
        <begin position="24"/>
        <end position="33"/>
    </location>
</feature>
<feature type="region of interest" description="Disordered" evidence="1">
    <location>
        <begin position="21"/>
        <end position="71"/>
    </location>
</feature>
<organism evidence="2 3">
    <name type="scientific">Telmatocola sphagniphila</name>
    <dbReference type="NCBI Taxonomy" id="1123043"/>
    <lineage>
        <taxon>Bacteria</taxon>
        <taxon>Pseudomonadati</taxon>
        <taxon>Planctomycetota</taxon>
        <taxon>Planctomycetia</taxon>
        <taxon>Gemmatales</taxon>
        <taxon>Gemmataceae</taxon>
    </lineage>
</organism>
<dbReference type="RefSeq" id="WP_213500025.1">
    <property type="nucleotide sequence ID" value="NZ_CP074694.1"/>
</dbReference>
<name>A0A8E6BA74_9BACT</name>
<dbReference type="KEGG" id="tsph:KIH39_12755"/>
<sequence>MRRFILLGFICLAGCKGTTGPFENMKRTDKPDDPLFTMDEQQRRGRDRYALPQDTQNASSNYTNPFGPNNR</sequence>
<feature type="compositionally biased region" description="Polar residues" evidence="1">
    <location>
        <begin position="53"/>
        <end position="71"/>
    </location>
</feature>
<keyword evidence="3" id="KW-1185">Reference proteome</keyword>
<proteinExistence type="predicted"/>
<reference evidence="2" key="1">
    <citation type="submission" date="2021-05" db="EMBL/GenBank/DDBJ databases">
        <title>Complete genome sequence of the cellulolytic planctomycete Telmatocola sphagniphila SP2T and characterization of the first cellulase from planctomycetes.</title>
        <authorList>
            <person name="Rakitin A.L."/>
            <person name="Beletsky A.V."/>
            <person name="Naumoff D.G."/>
            <person name="Kulichevskaya I.S."/>
            <person name="Mardanov A.V."/>
            <person name="Ravin N.V."/>
            <person name="Dedysh S.N."/>
        </authorList>
    </citation>
    <scope>NUCLEOTIDE SEQUENCE</scope>
    <source>
        <strain evidence="2">SP2T</strain>
    </source>
</reference>
<dbReference type="Proteomes" id="UP000676194">
    <property type="component" value="Chromosome"/>
</dbReference>
<dbReference type="AlphaFoldDB" id="A0A8E6BA74"/>
<evidence type="ECO:0000313" key="2">
    <source>
        <dbReference type="EMBL" id="QVL34737.1"/>
    </source>
</evidence>
<evidence type="ECO:0000313" key="3">
    <source>
        <dbReference type="Proteomes" id="UP000676194"/>
    </source>
</evidence>